<evidence type="ECO:0000313" key="1">
    <source>
        <dbReference type="EMBL" id="KKN33873.1"/>
    </source>
</evidence>
<protein>
    <submittedName>
        <fullName evidence="1">Uncharacterized protein</fullName>
    </submittedName>
</protein>
<proteinExistence type="predicted"/>
<gene>
    <name evidence="1" type="ORF">LCGC14_0799530</name>
</gene>
<name>A0A0F9SXA4_9ZZZZ</name>
<dbReference type="AlphaFoldDB" id="A0A0F9SXA4"/>
<sequence>MKGTSGNLRRARITPLHFCHPITMKQNGWTTGRNGRGTTRYHQVATIQNTIDMVQRSDGTYERKGTGIHD</sequence>
<comment type="caution">
    <text evidence="1">The sequence shown here is derived from an EMBL/GenBank/DDBJ whole genome shotgun (WGS) entry which is preliminary data.</text>
</comment>
<accession>A0A0F9SXA4</accession>
<dbReference type="EMBL" id="LAZR01002145">
    <property type="protein sequence ID" value="KKN33873.1"/>
    <property type="molecule type" value="Genomic_DNA"/>
</dbReference>
<reference evidence="1" key="1">
    <citation type="journal article" date="2015" name="Nature">
        <title>Complex archaea that bridge the gap between prokaryotes and eukaryotes.</title>
        <authorList>
            <person name="Spang A."/>
            <person name="Saw J.H."/>
            <person name="Jorgensen S.L."/>
            <person name="Zaremba-Niedzwiedzka K."/>
            <person name="Martijn J."/>
            <person name="Lind A.E."/>
            <person name="van Eijk R."/>
            <person name="Schleper C."/>
            <person name="Guy L."/>
            <person name="Ettema T.J."/>
        </authorList>
    </citation>
    <scope>NUCLEOTIDE SEQUENCE</scope>
</reference>
<organism evidence="1">
    <name type="scientific">marine sediment metagenome</name>
    <dbReference type="NCBI Taxonomy" id="412755"/>
    <lineage>
        <taxon>unclassified sequences</taxon>
        <taxon>metagenomes</taxon>
        <taxon>ecological metagenomes</taxon>
    </lineage>
</organism>